<dbReference type="CDD" id="cd03694">
    <property type="entry name" value="GTPBP_II"/>
    <property type="match status" value="1"/>
</dbReference>
<evidence type="ECO:0000256" key="1">
    <source>
        <dbReference type="ARBA" id="ARBA00007249"/>
    </source>
</evidence>
<feature type="compositionally biased region" description="Polar residues" evidence="4">
    <location>
        <begin position="7"/>
        <end position="24"/>
    </location>
</feature>
<dbReference type="EMBL" id="JAFHDT010000025">
    <property type="protein sequence ID" value="KAI7791492.1"/>
    <property type="molecule type" value="Genomic_DNA"/>
</dbReference>
<evidence type="ECO:0000256" key="4">
    <source>
        <dbReference type="SAM" id="MobiDB-lite"/>
    </source>
</evidence>
<protein>
    <submittedName>
        <fullName evidence="6">GTP-binding protein 2</fullName>
    </submittedName>
</protein>
<dbReference type="InterPro" id="IPR009000">
    <property type="entry name" value="Transl_B-barrel_sf"/>
</dbReference>
<keyword evidence="7" id="KW-1185">Reference proteome</keyword>
<evidence type="ECO:0000313" key="6">
    <source>
        <dbReference type="EMBL" id="KAI7791492.1"/>
    </source>
</evidence>
<dbReference type="InterPro" id="IPR035531">
    <property type="entry name" value="GTPBP1-like"/>
</dbReference>
<evidence type="ECO:0000256" key="2">
    <source>
        <dbReference type="ARBA" id="ARBA00022741"/>
    </source>
</evidence>
<dbReference type="Gene3D" id="2.40.30.10">
    <property type="entry name" value="Translation factors"/>
    <property type="match status" value="1"/>
</dbReference>
<organism evidence="6 7">
    <name type="scientific">Triplophysa rosa</name>
    <name type="common">Cave loach</name>
    <dbReference type="NCBI Taxonomy" id="992332"/>
    <lineage>
        <taxon>Eukaryota</taxon>
        <taxon>Metazoa</taxon>
        <taxon>Chordata</taxon>
        <taxon>Craniata</taxon>
        <taxon>Vertebrata</taxon>
        <taxon>Euteleostomi</taxon>
        <taxon>Actinopterygii</taxon>
        <taxon>Neopterygii</taxon>
        <taxon>Teleostei</taxon>
        <taxon>Ostariophysi</taxon>
        <taxon>Cypriniformes</taxon>
        <taxon>Nemacheilidae</taxon>
        <taxon>Triplophysa</taxon>
    </lineage>
</organism>
<evidence type="ECO:0000313" key="7">
    <source>
        <dbReference type="Proteomes" id="UP001059041"/>
    </source>
</evidence>
<evidence type="ECO:0000259" key="5">
    <source>
        <dbReference type="PROSITE" id="PS51722"/>
    </source>
</evidence>
<feature type="compositionally biased region" description="Basic residues" evidence="4">
    <location>
        <begin position="29"/>
        <end position="45"/>
    </location>
</feature>
<dbReference type="OrthoDB" id="248233at2759"/>
<dbReference type="GO" id="GO:0005525">
    <property type="term" value="F:GTP binding"/>
    <property type="evidence" value="ECO:0007669"/>
    <property type="project" value="UniProtKB-KW"/>
</dbReference>
<dbReference type="FunFam" id="2.40.30.10:FF:000014">
    <property type="entry name" value="Probable GTP-binding protein 1"/>
    <property type="match status" value="1"/>
</dbReference>
<evidence type="ECO:0000256" key="3">
    <source>
        <dbReference type="ARBA" id="ARBA00023134"/>
    </source>
</evidence>
<feature type="domain" description="Tr-type G" evidence="5">
    <location>
        <begin position="164"/>
        <end position="392"/>
    </location>
</feature>
<dbReference type="FunFam" id="3.40.50.300:FF:000091">
    <property type="entry name" value="Probable GTP-binding protein 1"/>
    <property type="match status" value="1"/>
</dbReference>
<dbReference type="PANTHER" id="PTHR43721:SF3">
    <property type="entry name" value="GTP-BINDING PROTEIN 2"/>
    <property type="match status" value="1"/>
</dbReference>
<reference evidence="6" key="1">
    <citation type="submission" date="2021-02" db="EMBL/GenBank/DDBJ databases">
        <title>Comparative genomics reveals that relaxation of natural selection precedes convergent phenotypic evolution of cavefish.</title>
        <authorList>
            <person name="Peng Z."/>
        </authorList>
    </citation>
    <scope>NUCLEOTIDE SEQUENCE</scope>
    <source>
        <tissue evidence="6">Muscle</tissue>
    </source>
</reference>
<dbReference type="InterPro" id="IPR027417">
    <property type="entry name" value="P-loop_NTPase"/>
</dbReference>
<dbReference type="Proteomes" id="UP001059041">
    <property type="component" value="Linkage Group LG25"/>
</dbReference>
<dbReference type="PROSITE" id="PS51722">
    <property type="entry name" value="G_TR_2"/>
    <property type="match status" value="1"/>
</dbReference>
<comment type="caution">
    <text evidence="6">The sequence shown here is derived from an EMBL/GenBank/DDBJ whole genome shotgun (WGS) entry which is preliminary data.</text>
</comment>
<dbReference type="GO" id="GO:0003746">
    <property type="term" value="F:translation elongation factor activity"/>
    <property type="evidence" value="ECO:0007669"/>
    <property type="project" value="TreeGrafter"/>
</dbReference>
<name>A0A9W7W8M6_TRIRA</name>
<proteinExistence type="inferred from homology"/>
<dbReference type="InterPro" id="IPR004161">
    <property type="entry name" value="EFTu-like_2"/>
</dbReference>
<dbReference type="Pfam" id="PF00009">
    <property type="entry name" value="GTP_EFTU"/>
    <property type="match status" value="1"/>
</dbReference>
<dbReference type="Pfam" id="PF03144">
    <property type="entry name" value="GTP_EFTU_D2"/>
    <property type="match status" value="1"/>
</dbReference>
<dbReference type="SUPFAM" id="SSF52540">
    <property type="entry name" value="P-loop containing nucleoside triphosphate hydrolases"/>
    <property type="match status" value="1"/>
</dbReference>
<dbReference type="AlphaFoldDB" id="A0A9W7W8M6"/>
<dbReference type="Gene3D" id="3.40.50.300">
    <property type="entry name" value="P-loop containing nucleotide triphosphate hydrolases"/>
    <property type="match status" value="1"/>
</dbReference>
<sequence length="600" mass="66758">MDVQVTERCSINSAPKTNSPQNAAENAPKKKKSRRGKRGKRRRGKKANEPPPFLPPEAEEGNIEYKLKLVNPTQYRFEHLATQLKWRLQEGRGEAVYQIGVEDNGLLVGLTEEDMKTSLKTLRRMAERVGADITLLREREVECDRARRKIAEVLVRKVPDDQQFLDLRVAVLGNVDSGKSTLLGVLTQGELDNGRGRARLNLFRHLHEIQTGRTSSISFEILGFNSKGEVVNYSDSRTAEEICESSSKMITFIDLAGHYKYLKTTIFGLTSYCPDFAMLVVGANTGIAGTTREHLGLAMALKVPIFIVVSKVDLCAKSTVEKTVRQLERVLKQPGCNKVPMVVANPDDAVTAAQQFAQSSSITPIFTLSSVSGENLDLLKVFFNILPPLSNSKEQEELMQQLTEFQVDEIYSVPDVGTVVGGTLYSGVCREGDRLVVGPTDDGKFLRLKVCSIHRNRSGCRVLRAGQAATLALGNFDRSLLRKGMVMVSPKMNPTICWQFEAAIVLLFHAKTFRRGFQVTVHVGNVRQTATVECLLGKEELRTGERAVVSFRFLKHPEYLRVGAKLLFREGVTKGIGHVTHLLPSTQNQVPDQNRNQNHS</sequence>
<accession>A0A9W7W8M6</accession>
<gene>
    <name evidence="6" type="ORF">IRJ41_020049</name>
</gene>
<dbReference type="CDD" id="cd03708">
    <property type="entry name" value="GTPBP_III"/>
    <property type="match status" value="1"/>
</dbReference>
<dbReference type="SUPFAM" id="SSF50465">
    <property type="entry name" value="EF-Tu/eEF-1alpha/eIF2-gamma C-terminal domain"/>
    <property type="match status" value="1"/>
</dbReference>
<dbReference type="InterPro" id="IPR000795">
    <property type="entry name" value="T_Tr_GTP-bd_dom"/>
</dbReference>
<dbReference type="GO" id="GO:0003924">
    <property type="term" value="F:GTPase activity"/>
    <property type="evidence" value="ECO:0007669"/>
    <property type="project" value="InterPro"/>
</dbReference>
<feature type="region of interest" description="Disordered" evidence="4">
    <location>
        <begin position="1"/>
        <end position="59"/>
    </location>
</feature>
<dbReference type="SUPFAM" id="SSF50447">
    <property type="entry name" value="Translation proteins"/>
    <property type="match status" value="1"/>
</dbReference>
<keyword evidence="3" id="KW-0342">GTP-binding</keyword>
<dbReference type="CDD" id="cd04165">
    <property type="entry name" value="GTPBP1_like"/>
    <property type="match status" value="1"/>
</dbReference>
<keyword evidence="2" id="KW-0547">Nucleotide-binding</keyword>
<dbReference type="InterPro" id="IPR009001">
    <property type="entry name" value="Transl_elong_EF1A/Init_IF2_C"/>
</dbReference>
<comment type="similarity">
    <text evidence="1">Belongs to the TRAFAC class translation factor GTPase superfamily. Classic translation factor GTPase family. EF-Tu/EF-1A subfamily.</text>
</comment>
<dbReference type="PANTHER" id="PTHR43721">
    <property type="entry name" value="ELONGATION FACTOR TU-RELATED"/>
    <property type="match status" value="1"/>
</dbReference>
<dbReference type="InterPro" id="IPR050055">
    <property type="entry name" value="EF-Tu_GTPase"/>
</dbReference>